<dbReference type="NCBIfam" id="NF000669">
    <property type="entry name" value="PRK00033.1-2"/>
    <property type="match status" value="1"/>
</dbReference>
<dbReference type="EMBL" id="SOQX01000002">
    <property type="protein sequence ID" value="TDY02789.1"/>
    <property type="molecule type" value="Genomic_DNA"/>
</dbReference>
<evidence type="ECO:0000259" key="3">
    <source>
        <dbReference type="Pfam" id="PF02617"/>
    </source>
</evidence>
<feature type="compositionally biased region" description="Basic and acidic residues" evidence="2">
    <location>
        <begin position="1"/>
        <end position="11"/>
    </location>
</feature>
<gene>
    <name evidence="1" type="primary">clpS</name>
    <name evidence="4" type="ORF">EDC23_1170</name>
</gene>
<proteinExistence type="inferred from homology"/>
<dbReference type="PANTHER" id="PTHR33473">
    <property type="entry name" value="ATP-DEPENDENT CLP PROTEASE ADAPTER PROTEIN CLPS1, CHLOROPLASTIC"/>
    <property type="match status" value="1"/>
</dbReference>
<dbReference type="OrthoDB" id="9796121at2"/>
<dbReference type="RefSeq" id="WP_134082045.1">
    <property type="nucleotide sequence ID" value="NZ_SOQX01000002.1"/>
</dbReference>
<accession>A0A4R8IY84</accession>
<dbReference type="GO" id="GO:0006508">
    <property type="term" value="P:proteolysis"/>
    <property type="evidence" value="ECO:0007669"/>
    <property type="project" value="UniProtKB-UniRule"/>
</dbReference>
<comment type="caution">
    <text evidence="4">The sequence shown here is derived from an EMBL/GenBank/DDBJ whole genome shotgun (WGS) entry which is preliminary data.</text>
</comment>
<dbReference type="SUPFAM" id="SSF54736">
    <property type="entry name" value="ClpS-like"/>
    <property type="match status" value="1"/>
</dbReference>
<dbReference type="HAMAP" id="MF_00302">
    <property type="entry name" value="ClpS"/>
    <property type="match status" value="1"/>
</dbReference>
<comment type="subunit">
    <text evidence="1">Binds to the N-terminal domain of the chaperone ClpA.</text>
</comment>
<reference evidence="4 5" key="1">
    <citation type="submission" date="2019-03" db="EMBL/GenBank/DDBJ databases">
        <title>Genomic Encyclopedia of Type Strains, Phase IV (KMG-IV): sequencing the most valuable type-strain genomes for metagenomic binning, comparative biology and taxonomic classification.</title>
        <authorList>
            <person name="Goeker M."/>
        </authorList>
    </citation>
    <scope>NUCLEOTIDE SEQUENCE [LARGE SCALE GENOMIC DNA]</scope>
    <source>
        <strain evidence="4 5">DSM 16326</strain>
    </source>
</reference>
<keyword evidence="4" id="KW-0645">Protease</keyword>
<dbReference type="GO" id="GO:0030163">
    <property type="term" value="P:protein catabolic process"/>
    <property type="evidence" value="ECO:0007669"/>
    <property type="project" value="InterPro"/>
</dbReference>
<protein>
    <recommendedName>
        <fullName evidence="1">ATP-dependent Clp protease adapter protein ClpS</fullName>
    </recommendedName>
</protein>
<dbReference type="AlphaFoldDB" id="A0A4R8IY84"/>
<organism evidence="4 5">
    <name type="scientific">Thiohalophilus thiocyanatoxydans</name>
    <dbReference type="NCBI Taxonomy" id="381308"/>
    <lineage>
        <taxon>Bacteria</taxon>
        <taxon>Pseudomonadati</taxon>
        <taxon>Pseudomonadota</taxon>
        <taxon>Gammaproteobacteria</taxon>
        <taxon>Thiohalomonadales</taxon>
        <taxon>Thiohalophilaceae</taxon>
        <taxon>Thiohalophilus</taxon>
    </lineage>
</organism>
<dbReference type="InterPro" id="IPR014719">
    <property type="entry name" value="Ribosomal_bL12_C/ClpS-like"/>
</dbReference>
<sequence>MSDQEHTRDNQDEGLVLDEAKPKVKRPPMYKVVLINDDYTPMEFVVHVLQAFFGMDREKATHIMLNVHTKGKGICGIYPRDVAETKVEQVNEYSRQNEHPLLCTLESDSD</sequence>
<feature type="domain" description="Adaptor protein ClpS core" evidence="3">
    <location>
        <begin position="25"/>
        <end position="104"/>
    </location>
</feature>
<dbReference type="InterPro" id="IPR003769">
    <property type="entry name" value="ClpS_core"/>
</dbReference>
<dbReference type="GO" id="GO:0008233">
    <property type="term" value="F:peptidase activity"/>
    <property type="evidence" value="ECO:0007669"/>
    <property type="project" value="UniProtKB-KW"/>
</dbReference>
<keyword evidence="4" id="KW-0378">Hydrolase</keyword>
<comment type="similarity">
    <text evidence="1">Belongs to the ClpS family.</text>
</comment>
<dbReference type="NCBIfam" id="NF000672">
    <property type="entry name" value="PRK00033.1-5"/>
    <property type="match status" value="1"/>
</dbReference>
<feature type="region of interest" description="Disordered" evidence="2">
    <location>
        <begin position="1"/>
        <end position="20"/>
    </location>
</feature>
<dbReference type="Pfam" id="PF02617">
    <property type="entry name" value="ClpS"/>
    <property type="match status" value="1"/>
</dbReference>
<dbReference type="FunFam" id="3.30.1390.10:FF:000002">
    <property type="entry name" value="ATP-dependent Clp protease adapter protein ClpS"/>
    <property type="match status" value="1"/>
</dbReference>
<dbReference type="Proteomes" id="UP000294914">
    <property type="component" value="Unassembled WGS sequence"/>
</dbReference>
<name>A0A4R8IY84_9GAMM</name>
<dbReference type="InterPro" id="IPR022935">
    <property type="entry name" value="ClpS"/>
</dbReference>
<dbReference type="PANTHER" id="PTHR33473:SF19">
    <property type="entry name" value="ATP-DEPENDENT CLP PROTEASE ADAPTER PROTEIN CLPS"/>
    <property type="match status" value="1"/>
</dbReference>
<evidence type="ECO:0000256" key="2">
    <source>
        <dbReference type="SAM" id="MobiDB-lite"/>
    </source>
</evidence>
<evidence type="ECO:0000256" key="1">
    <source>
        <dbReference type="HAMAP-Rule" id="MF_00302"/>
    </source>
</evidence>
<evidence type="ECO:0000313" key="5">
    <source>
        <dbReference type="Proteomes" id="UP000294914"/>
    </source>
</evidence>
<dbReference type="Gene3D" id="3.30.1390.10">
    <property type="match status" value="1"/>
</dbReference>
<comment type="function">
    <text evidence="1">Involved in the modulation of the specificity of the ClpAP-mediated ATP-dependent protein degradation.</text>
</comment>
<keyword evidence="5" id="KW-1185">Reference proteome</keyword>
<dbReference type="NCBIfam" id="NF000670">
    <property type="entry name" value="PRK00033.1-3"/>
    <property type="match status" value="1"/>
</dbReference>
<evidence type="ECO:0000313" key="4">
    <source>
        <dbReference type="EMBL" id="TDY02789.1"/>
    </source>
</evidence>